<reference evidence="4 5" key="1">
    <citation type="journal article" date="2014" name="Genome Biol. Evol.">
        <title>The secreted proteins of Achlya hypogyna and Thraustotheca clavata identify the ancestral oomycete secretome and reveal gene acquisitions by horizontal gene transfer.</title>
        <authorList>
            <person name="Misner I."/>
            <person name="Blouin N."/>
            <person name="Leonard G."/>
            <person name="Richards T.A."/>
            <person name="Lane C.E."/>
        </authorList>
    </citation>
    <scope>NUCLEOTIDE SEQUENCE [LARGE SCALE GENOMIC DNA]</scope>
    <source>
        <strain evidence="4 5">ATCC 34112</strain>
    </source>
</reference>
<evidence type="ECO:0000256" key="2">
    <source>
        <dbReference type="SAM" id="MobiDB-lite"/>
    </source>
</evidence>
<gene>
    <name evidence="4" type="ORF">THRCLA_11634</name>
</gene>
<dbReference type="PANTHER" id="PTHR46298">
    <property type="entry name" value="ANDROGLOBIN"/>
    <property type="match status" value="1"/>
</dbReference>
<keyword evidence="5" id="KW-1185">Reference proteome</keyword>
<comment type="caution">
    <text evidence="1">Lacks conserved residue(s) required for the propagation of feature annotation.</text>
</comment>
<dbReference type="Pfam" id="PF00648">
    <property type="entry name" value="Peptidase_C2"/>
    <property type="match status" value="1"/>
</dbReference>
<dbReference type="InterPro" id="IPR001300">
    <property type="entry name" value="Peptidase_C2_calpain_cat"/>
</dbReference>
<dbReference type="GO" id="GO:0004198">
    <property type="term" value="F:calcium-dependent cysteine-type endopeptidase activity"/>
    <property type="evidence" value="ECO:0007669"/>
    <property type="project" value="InterPro"/>
</dbReference>
<dbReference type="GO" id="GO:0006508">
    <property type="term" value="P:proteolysis"/>
    <property type="evidence" value="ECO:0007669"/>
    <property type="project" value="InterPro"/>
</dbReference>
<proteinExistence type="predicted"/>
<dbReference type="PROSITE" id="PS50203">
    <property type="entry name" value="CALPAIN_CAT"/>
    <property type="match status" value="1"/>
</dbReference>
<name>A0A1V9Y775_9STRA</name>
<dbReference type="STRING" id="74557.A0A1V9Y775"/>
<dbReference type="InterPro" id="IPR053033">
    <property type="entry name" value="Androglobin-like"/>
</dbReference>
<sequence length="1107" mass="124560">MGPKKARAVDDGGCPVVTAVERERLPPRRGPESVGPVKILREIPKLGFPEWNDNLEMENWYSPMNWYEDPMGLPVLPPHIETTTITWKRPHQYLSPLPEPPKQIAKVAVSDPKTSGKKSAQSKKTDEKQTEENKILRYCYVVYDTLLDPLLVRAGDSSGTTTPAGFRVEREWKGDFQRIWSAEQAHDINRWEAEEQRIMMDKELRERLLMEYEENWQIKYLKVLAIQKQAADNDLNDDDIMDDGDDGDASVFEASTSPTPMSITDLFGPMPVMDIEPNRAVRPVIPEGEYVDSPLASCCRVISSLAERLVANQPYYWEAIYPQTTIAGKKLPISNPGGKYLVKLFVMGKWRRIEVDDRFPLNKDGKIAILSSTLATEIWPTIIAKAIYKVFGWFGHISSMTNPHTNTQSIGFILNTLTGWKSRPYISLLDPKAQEELSKVTPILDSTMSVEIQPSQSVSNVILLCPIASVMTRDFNAVCGEAFVLTGIRSIHPSFSVYIYSSKLNALPDETLGFTSDTLEYHKITTMVLHTIPTRSLRLIQEWRSVISPTDVTSSTFEKYANTLPNFLTVVIPADVSSTTIFITVQCAPSSDNVPLSTDRGIIFVKEQQFSSPDNQDAQSSISLIKPCMTAPMDVNGPGLYVFRIYTHNLALGYSLEVESDIDVAILSMPDCLRGTCGMNVETQEFDYSVIPANSWTIIHRSNIALTQNENAKSSRLFIMFHPFDADATPNFHLSIINNKTLETTRYPLLHAYIDLQAAQAYTIIIECFSKQPIPAGIYQLVVASDWNITSGPLTNSHIVLSTFEGVYCPNKYLTLFRDVYTAINRDEPKKGPATPLPDEASIRLTTSYPNAALKFEVIDASTGSVLTSVSEYHSVQLMHLPTHNDGYIIQGSFDATKWIVPESLLSLKPFIDPGKANDSPRSDATTWTLEIFSSTLAGLTPDCTTQNKHAAIRYGWEQAERGREIRGVISRLLYLGKQEEAIEKMTEAEYTPDMQAQMLSRYDKNTVKSSVAFIDKAGSDITLGRDYFAPEAEKRRSEMDTFKSTVELAAKERSESATRRKEEIENMKKDILDMRQLWLAEREKLWVMREALRKEQPNQTPVANFP</sequence>
<protein>
    <recommendedName>
        <fullName evidence="3">Calpain catalytic domain-containing protein</fullName>
    </recommendedName>
</protein>
<comment type="caution">
    <text evidence="4">The sequence shown here is derived from an EMBL/GenBank/DDBJ whole genome shotgun (WGS) entry which is preliminary data.</text>
</comment>
<feature type="domain" description="Calpain catalytic" evidence="3">
    <location>
        <begin position="299"/>
        <end position="419"/>
    </location>
</feature>
<dbReference type="OrthoDB" id="167576at2759"/>
<evidence type="ECO:0000256" key="1">
    <source>
        <dbReference type="PROSITE-ProRule" id="PRU00239"/>
    </source>
</evidence>
<feature type="region of interest" description="Disordered" evidence="2">
    <location>
        <begin position="106"/>
        <end position="128"/>
    </location>
</feature>
<dbReference type="InterPro" id="IPR038765">
    <property type="entry name" value="Papain-like_cys_pep_sf"/>
</dbReference>
<dbReference type="EMBL" id="JNBS01004962">
    <property type="protein sequence ID" value="OQR81544.1"/>
    <property type="molecule type" value="Genomic_DNA"/>
</dbReference>
<dbReference type="Proteomes" id="UP000243217">
    <property type="component" value="Unassembled WGS sequence"/>
</dbReference>
<evidence type="ECO:0000313" key="4">
    <source>
        <dbReference type="EMBL" id="OQR81544.1"/>
    </source>
</evidence>
<dbReference type="AlphaFoldDB" id="A0A1V9Y775"/>
<evidence type="ECO:0000259" key="3">
    <source>
        <dbReference type="PROSITE" id="PS50203"/>
    </source>
</evidence>
<dbReference type="PANTHER" id="PTHR46298:SF1">
    <property type="entry name" value="ANDROGLOBIN"/>
    <property type="match status" value="1"/>
</dbReference>
<dbReference type="SUPFAM" id="SSF54001">
    <property type="entry name" value="Cysteine proteinases"/>
    <property type="match status" value="1"/>
</dbReference>
<accession>A0A1V9Y775</accession>
<organism evidence="4 5">
    <name type="scientific">Thraustotheca clavata</name>
    <dbReference type="NCBI Taxonomy" id="74557"/>
    <lineage>
        <taxon>Eukaryota</taxon>
        <taxon>Sar</taxon>
        <taxon>Stramenopiles</taxon>
        <taxon>Oomycota</taxon>
        <taxon>Saprolegniomycetes</taxon>
        <taxon>Saprolegniales</taxon>
        <taxon>Achlyaceae</taxon>
        <taxon>Thraustotheca</taxon>
    </lineage>
</organism>
<evidence type="ECO:0000313" key="5">
    <source>
        <dbReference type="Proteomes" id="UP000243217"/>
    </source>
</evidence>